<evidence type="ECO:0000313" key="2">
    <source>
        <dbReference type="EMBL" id="QIS14572.1"/>
    </source>
</evidence>
<dbReference type="EMBL" id="CP046172">
    <property type="protein sequence ID" value="QIS14572.1"/>
    <property type="molecule type" value="Genomic_DNA"/>
</dbReference>
<feature type="region of interest" description="Disordered" evidence="1">
    <location>
        <begin position="69"/>
        <end position="96"/>
    </location>
</feature>
<evidence type="ECO:0000256" key="1">
    <source>
        <dbReference type="SAM" id="MobiDB-lite"/>
    </source>
</evidence>
<evidence type="ECO:0000313" key="3">
    <source>
        <dbReference type="Proteomes" id="UP000503540"/>
    </source>
</evidence>
<dbReference type="AlphaFoldDB" id="A0A6G9YMZ5"/>
<dbReference type="Proteomes" id="UP000503540">
    <property type="component" value="Chromosome"/>
</dbReference>
<dbReference type="KEGG" id="nah:F5544_33680"/>
<reference evidence="2 3" key="1">
    <citation type="journal article" date="2019" name="ACS Chem. Biol.">
        <title>Identification and Mobilization of a Cryptic Antibiotic Biosynthesis Gene Locus from a Human-Pathogenic Nocardia Isolate.</title>
        <authorList>
            <person name="Herisse M."/>
            <person name="Ishida K."/>
            <person name="Porter J.L."/>
            <person name="Howden B."/>
            <person name="Hertweck C."/>
            <person name="Stinear T.P."/>
            <person name="Pidot S.J."/>
        </authorList>
    </citation>
    <scope>NUCLEOTIDE SEQUENCE [LARGE SCALE GENOMIC DNA]</scope>
    <source>
        <strain evidence="2 3">AUSMDU00012717</strain>
    </source>
</reference>
<protein>
    <submittedName>
        <fullName evidence="2">Uncharacterized protein</fullName>
    </submittedName>
</protein>
<feature type="compositionally biased region" description="Low complexity" evidence="1">
    <location>
        <begin position="74"/>
        <end position="96"/>
    </location>
</feature>
<dbReference type="RefSeq" id="WP_167476961.1">
    <property type="nucleotide sequence ID" value="NZ_CP046172.1"/>
</dbReference>
<keyword evidence="3" id="KW-1185">Reference proteome</keyword>
<organism evidence="2 3">
    <name type="scientific">Nocardia arthritidis</name>
    <dbReference type="NCBI Taxonomy" id="228602"/>
    <lineage>
        <taxon>Bacteria</taxon>
        <taxon>Bacillati</taxon>
        <taxon>Actinomycetota</taxon>
        <taxon>Actinomycetes</taxon>
        <taxon>Mycobacteriales</taxon>
        <taxon>Nocardiaceae</taxon>
        <taxon>Nocardia</taxon>
    </lineage>
</organism>
<name>A0A6G9YMZ5_9NOCA</name>
<accession>A0A6G9YMZ5</accession>
<proteinExistence type="predicted"/>
<sequence>MHGVDLSLPSRDAIRHSHSWEVLRMFGIGSMVVGGLSMRMNEYGRALTIAVGIGTLLLLTGCSKDTAVQANSGSTTTTAQASASPAPTSSTPRQPTVWWRADTLTKALNAIQAKLGPGTHDYSRVRVNEQARTVEILAFDPQTPETLVDYTYDGNSDTVGPAKTTPVTSPDVVQAQYRSDLVSAQVMAKALASAPADTAMTDSVPDELTVFRHTRNDTEPVIVVSISNKGAHGGKSALYDLSGKLLEVS</sequence>
<gene>
    <name evidence="2" type="ORF">F5544_33680</name>
</gene>